<comment type="similarity">
    <text evidence="1 10">Belongs to the aldehyde dehydrogenase family.</text>
</comment>
<protein>
    <recommendedName>
        <fullName evidence="8">Salicylaldehyde dehydrogenase</fullName>
        <ecNumber evidence="7">1.2.1.65</ecNumber>
    </recommendedName>
</protein>
<dbReference type="PANTHER" id="PTHR42986">
    <property type="entry name" value="BENZALDEHYDE DEHYDROGENASE YFMT"/>
    <property type="match status" value="1"/>
</dbReference>
<dbReference type="EMBL" id="CP023275">
    <property type="protein sequence ID" value="ATB69132.1"/>
    <property type="molecule type" value="Genomic_DNA"/>
</dbReference>
<evidence type="ECO:0000259" key="11">
    <source>
        <dbReference type="Pfam" id="PF00171"/>
    </source>
</evidence>
<dbReference type="Gene3D" id="3.40.309.10">
    <property type="entry name" value="Aldehyde Dehydrogenase, Chain A, domain 2"/>
    <property type="match status" value="1"/>
</dbReference>
<dbReference type="EC" id="1.2.1.65" evidence="7"/>
<dbReference type="SUPFAM" id="SSF53720">
    <property type="entry name" value="ALDH-like"/>
    <property type="match status" value="1"/>
</dbReference>
<evidence type="ECO:0000256" key="5">
    <source>
        <dbReference type="ARBA" id="ARBA00035632"/>
    </source>
</evidence>
<dbReference type="CDD" id="cd07150">
    <property type="entry name" value="ALDH_VaniDH_like"/>
    <property type="match status" value="1"/>
</dbReference>
<dbReference type="Gene3D" id="3.40.605.10">
    <property type="entry name" value="Aldehyde Dehydrogenase, Chain A, domain 1"/>
    <property type="match status" value="1"/>
</dbReference>
<reference evidence="13" key="1">
    <citation type="submission" date="2017-09" db="EMBL/GenBank/DDBJ databases">
        <title>The complete genome of Sulfurospirillum sp. JPD-1.</title>
        <authorList>
            <person name="Goris T."/>
        </authorList>
    </citation>
    <scope>NUCLEOTIDE SEQUENCE [LARGE SCALE GENOMIC DNA]</scope>
    <source>
        <strain evidence="13">JPD-1</strain>
    </source>
</reference>
<feature type="domain" description="Aldehyde dehydrogenase" evidence="11">
    <location>
        <begin position="16"/>
        <end position="469"/>
    </location>
</feature>
<dbReference type="FunFam" id="3.40.605.10:FF:000007">
    <property type="entry name" value="NAD/NADP-dependent betaine aldehyde dehydrogenase"/>
    <property type="match status" value="1"/>
</dbReference>
<feature type="active site" evidence="9">
    <location>
        <position position="248"/>
    </location>
</feature>
<evidence type="ECO:0000313" key="12">
    <source>
        <dbReference type="EMBL" id="ATB69132.1"/>
    </source>
</evidence>
<keyword evidence="4" id="KW-0520">NAD</keyword>
<dbReference type="FunFam" id="3.40.309.10:FF:000010">
    <property type="entry name" value="Gamma-aminobutyraldehyde dehydrogenase"/>
    <property type="match status" value="1"/>
</dbReference>
<dbReference type="KEGG" id="sulj:SJPD1_1020"/>
<keyword evidence="2" id="KW-0058">Aromatic hydrocarbons catabolism</keyword>
<dbReference type="PROSITE" id="PS00687">
    <property type="entry name" value="ALDEHYDE_DEHYDR_GLU"/>
    <property type="match status" value="1"/>
</dbReference>
<dbReference type="GO" id="GO:0018485">
    <property type="term" value="F:salicylaldehyde dehydrogenase (NAD+) activity"/>
    <property type="evidence" value="ECO:0007669"/>
    <property type="project" value="UniProtKB-EC"/>
</dbReference>
<dbReference type="InterPro" id="IPR015590">
    <property type="entry name" value="Aldehyde_DH_dom"/>
</dbReference>
<dbReference type="AlphaFoldDB" id="A0A290HC49"/>
<evidence type="ECO:0000256" key="2">
    <source>
        <dbReference type="ARBA" id="ARBA00022797"/>
    </source>
</evidence>
<proteinExistence type="inferred from homology"/>
<keyword evidence="3 10" id="KW-0560">Oxidoreductase</keyword>
<evidence type="ECO:0000256" key="9">
    <source>
        <dbReference type="PROSITE-ProRule" id="PRU10007"/>
    </source>
</evidence>
<dbReference type="InterPro" id="IPR016160">
    <property type="entry name" value="Ald_DH_CS_CYS"/>
</dbReference>
<evidence type="ECO:0000313" key="13">
    <source>
        <dbReference type="Proteomes" id="UP000217349"/>
    </source>
</evidence>
<dbReference type="PROSITE" id="PS00070">
    <property type="entry name" value="ALDEHYDE_DEHYDR_CYS"/>
    <property type="match status" value="1"/>
</dbReference>
<dbReference type="InterPro" id="IPR016162">
    <property type="entry name" value="Ald_DH_N"/>
</dbReference>
<dbReference type="PANTHER" id="PTHR42986:SF1">
    <property type="entry name" value="BENZALDEHYDE DEHYDROGENASE YFMT"/>
    <property type="match status" value="1"/>
</dbReference>
<evidence type="ECO:0000256" key="3">
    <source>
        <dbReference type="ARBA" id="ARBA00023002"/>
    </source>
</evidence>
<comment type="pathway">
    <text evidence="5">Aromatic compound metabolism; naphthalene degradation.</text>
</comment>
<dbReference type="InterPro" id="IPR016161">
    <property type="entry name" value="Ald_DH/histidinol_DH"/>
</dbReference>
<dbReference type="Proteomes" id="UP000217349">
    <property type="component" value="Chromosome"/>
</dbReference>
<evidence type="ECO:0000256" key="4">
    <source>
        <dbReference type="ARBA" id="ARBA00023027"/>
    </source>
</evidence>
<dbReference type="InterPro" id="IPR016163">
    <property type="entry name" value="Ald_DH_C"/>
</dbReference>
<evidence type="ECO:0000256" key="8">
    <source>
        <dbReference type="ARBA" id="ARBA00070319"/>
    </source>
</evidence>
<evidence type="ECO:0000256" key="6">
    <source>
        <dbReference type="ARBA" id="ARBA00050596"/>
    </source>
</evidence>
<evidence type="ECO:0000256" key="7">
    <source>
        <dbReference type="ARBA" id="ARBA00066992"/>
    </source>
</evidence>
<gene>
    <name evidence="12" type="ORF">SJPD1_1020</name>
</gene>
<evidence type="ECO:0000256" key="1">
    <source>
        <dbReference type="ARBA" id="ARBA00009986"/>
    </source>
</evidence>
<evidence type="ECO:0000256" key="10">
    <source>
        <dbReference type="RuleBase" id="RU003345"/>
    </source>
</evidence>
<sequence length="481" mass="51887">MKEYMPFINGKNSTSSTRKVIDDINPATGEVFAKIHLANAEDIEEAISCAHAASKLWAKTTPREKEAVLLKAVDIFESRTDEIRTILMKESGSVFAKAMFEIGLVADILRVAAGEARRVFGQTFTSNDPGVLSYSTRRPLGVIAGISPFNAPMILSTKKFAMAIAAGNAFVLKPSSHTPICGLIFGEIFKEAGLPDGVLNIIPCSSSDLGEIFQTDPRISMITLTGSTRVGKLVAASAAMNLKKCTVELGGKSPTIVLGDANVDYAVDTSTFSIFLHQGQICMAGSRIIIEENIYDEFCEKFVAKVKTLKVGNPEDPSTIIGPLIEEAHCKYIDGLIDDAVAKGANLLSGREHEGCFYKPTVVSNVTAEMVIFHEEVFGPAVALIKARNLDHIIELANNSTYGLSSSIITDNLSAALRLSEEIESGMVHINGPTIQDEAHIPFGGVKESGMGREGGHFAIEEMTELKWVTVEAIGNRHYPF</sequence>
<dbReference type="Pfam" id="PF00171">
    <property type="entry name" value="Aldedh"/>
    <property type="match status" value="1"/>
</dbReference>
<dbReference type="InterPro" id="IPR029510">
    <property type="entry name" value="Ald_DH_CS_GLU"/>
</dbReference>
<comment type="catalytic activity">
    <reaction evidence="6">
        <text>salicylaldehyde + NAD(+) + H2O = salicylate + NADH + 2 H(+)</text>
        <dbReference type="Rhea" id="RHEA:18537"/>
        <dbReference type="ChEBI" id="CHEBI:15377"/>
        <dbReference type="ChEBI" id="CHEBI:15378"/>
        <dbReference type="ChEBI" id="CHEBI:16008"/>
        <dbReference type="ChEBI" id="CHEBI:30762"/>
        <dbReference type="ChEBI" id="CHEBI:57540"/>
        <dbReference type="ChEBI" id="CHEBI:57945"/>
        <dbReference type="EC" id="1.2.1.65"/>
    </reaction>
</comment>
<organism evidence="12 13">
    <name type="scientific">Sulfurospirillum diekertiae</name>
    <dbReference type="NCBI Taxonomy" id="1854492"/>
    <lineage>
        <taxon>Bacteria</taxon>
        <taxon>Pseudomonadati</taxon>
        <taxon>Campylobacterota</taxon>
        <taxon>Epsilonproteobacteria</taxon>
        <taxon>Campylobacterales</taxon>
        <taxon>Sulfurospirillaceae</taxon>
        <taxon>Sulfurospirillum</taxon>
    </lineage>
</organism>
<name>A0A290HC49_9BACT</name>
<accession>A0A290HC49</accession>
<dbReference type="OrthoDB" id="9762913at2"/>
<dbReference type="RefSeq" id="WP_096046254.1">
    <property type="nucleotide sequence ID" value="NZ_CP023275.1"/>
</dbReference>